<comment type="function">
    <text evidence="12 13">RNA polymerase that catalyzes the synthesis of short RNA molecules used as primers for DNA polymerase during DNA replication.</text>
</comment>
<dbReference type="Gene3D" id="3.90.980.10">
    <property type="entry name" value="DNA primase, catalytic core, N-terminal domain"/>
    <property type="match status" value="1"/>
</dbReference>
<comment type="cofactor">
    <cofactor evidence="12 13 14">
        <name>Zn(2+)</name>
        <dbReference type="ChEBI" id="CHEBI:29105"/>
    </cofactor>
    <text evidence="12 13 14">Binds 1 zinc ion per monomer.</text>
</comment>
<dbReference type="GO" id="GO:0003677">
    <property type="term" value="F:DNA binding"/>
    <property type="evidence" value="ECO:0007669"/>
    <property type="project" value="UniProtKB-KW"/>
</dbReference>
<keyword evidence="3 12" id="KW-0808">Transferase</keyword>
<comment type="similarity">
    <text evidence="12 13">Belongs to the DnaG primase family.</text>
</comment>
<dbReference type="GO" id="GO:0003899">
    <property type="term" value="F:DNA-directed RNA polymerase activity"/>
    <property type="evidence" value="ECO:0007669"/>
    <property type="project" value="UniProtKB-UniRule"/>
</dbReference>
<keyword evidence="2 12" id="KW-0639">Primosome</keyword>
<evidence type="ECO:0000256" key="5">
    <source>
        <dbReference type="ARBA" id="ARBA00022705"/>
    </source>
</evidence>
<evidence type="ECO:0000313" key="17">
    <source>
        <dbReference type="Proteomes" id="UP000017148"/>
    </source>
</evidence>
<dbReference type="CDD" id="cd03364">
    <property type="entry name" value="TOPRIM_DnaG_primases"/>
    <property type="match status" value="1"/>
</dbReference>
<keyword evidence="7 12" id="KW-0863">Zinc-finger</keyword>
<evidence type="ECO:0000256" key="2">
    <source>
        <dbReference type="ARBA" id="ARBA00022515"/>
    </source>
</evidence>
<feature type="domain" description="Toprim" evidence="15">
    <location>
        <begin position="265"/>
        <end position="348"/>
    </location>
</feature>
<dbReference type="FunFam" id="3.90.580.10:FF:000001">
    <property type="entry name" value="DNA primase"/>
    <property type="match status" value="1"/>
</dbReference>
<dbReference type="InterPro" id="IPR006171">
    <property type="entry name" value="TOPRIM_dom"/>
</dbReference>
<evidence type="ECO:0000259" key="15">
    <source>
        <dbReference type="PROSITE" id="PS50880"/>
    </source>
</evidence>
<dbReference type="InterPro" id="IPR016136">
    <property type="entry name" value="DNA_helicase_N/primase_C"/>
</dbReference>
<feature type="zinc finger region" description="CHC2-type" evidence="12 14">
    <location>
        <begin position="40"/>
        <end position="64"/>
    </location>
</feature>
<dbReference type="PIRSF" id="PIRSF002811">
    <property type="entry name" value="DnaG"/>
    <property type="match status" value="1"/>
</dbReference>
<evidence type="ECO:0000256" key="6">
    <source>
        <dbReference type="ARBA" id="ARBA00022723"/>
    </source>
</evidence>
<reference evidence="16 17" key="1">
    <citation type="journal article" date="2013" name="Environ. Microbiol.">
        <title>Genome analysis of Chitinivibrio alkaliphilus gen. nov., sp. nov., a novel extremely haloalkaliphilic anaerobic chitinolytic bacterium from the candidate phylum Termite Group 3.</title>
        <authorList>
            <person name="Sorokin D.Y."/>
            <person name="Gumerov V.M."/>
            <person name="Rakitin A.L."/>
            <person name="Beletsky A.V."/>
            <person name="Damste J.S."/>
            <person name="Muyzer G."/>
            <person name="Mardanov A.V."/>
            <person name="Ravin N.V."/>
        </authorList>
    </citation>
    <scope>NUCLEOTIDE SEQUENCE [LARGE SCALE GENOMIC DNA]</scope>
    <source>
        <strain evidence="16 17">ACht1</strain>
    </source>
</reference>
<dbReference type="PATRIC" id="fig|1313304.3.peg.581"/>
<dbReference type="GO" id="GO:0005737">
    <property type="term" value="C:cytoplasm"/>
    <property type="evidence" value="ECO:0007669"/>
    <property type="project" value="TreeGrafter"/>
</dbReference>
<evidence type="ECO:0000256" key="8">
    <source>
        <dbReference type="ARBA" id="ARBA00022833"/>
    </source>
</evidence>
<dbReference type="InterPro" id="IPR030846">
    <property type="entry name" value="DnaG_bac"/>
</dbReference>
<dbReference type="EMBL" id="ASJR01000004">
    <property type="protein sequence ID" value="ERP38833.1"/>
    <property type="molecule type" value="Genomic_DNA"/>
</dbReference>
<proteinExistence type="inferred from homology"/>
<dbReference type="GO" id="GO:0006269">
    <property type="term" value="P:DNA replication, synthesis of primer"/>
    <property type="evidence" value="ECO:0007669"/>
    <property type="project" value="UniProtKB-UniRule"/>
</dbReference>
<dbReference type="Gene3D" id="1.10.860.10">
    <property type="entry name" value="DNAb Helicase, Chain A"/>
    <property type="match status" value="1"/>
</dbReference>
<protein>
    <recommendedName>
        <fullName evidence="12 13">DNA primase</fullName>
        <ecNumber evidence="12">2.7.7.101</ecNumber>
    </recommendedName>
</protein>
<dbReference type="InterPro" id="IPR036977">
    <property type="entry name" value="DNA_primase_Znf_CHC2"/>
</dbReference>
<dbReference type="GO" id="GO:1990077">
    <property type="term" value="C:primosome complex"/>
    <property type="evidence" value="ECO:0007669"/>
    <property type="project" value="UniProtKB-KW"/>
</dbReference>
<dbReference type="PANTHER" id="PTHR30313:SF2">
    <property type="entry name" value="DNA PRIMASE"/>
    <property type="match status" value="1"/>
</dbReference>
<comment type="caution">
    <text evidence="16">The sequence shown here is derived from an EMBL/GenBank/DDBJ whole genome shotgun (WGS) entry which is preliminary data.</text>
</comment>
<dbReference type="Pfam" id="PF10410">
    <property type="entry name" value="DnaB_bind"/>
    <property type="match status" value="1"/>
</dbReference>
<dbReference type="Gene3D" id="3.90.580.10">
    <property type="entry name" value="Zinc finger, CHC2-type domain"/>
    <property type="match status" value="1"/>
</dbReference>
<keyword evidence="1 12" id="KW-0240">DNA-directed RNA polymerase</keyword>
<dbReference type="InterPro" id="IPR037068">
    <property type="entry name" value="DNA_primase_core_N_sf"/>
</dbReference>
<dbReference type="InterPro" id="IPR034151">
    <property type="entry name" value="TOPRIM_DnaG_bac"/>
</dbReference>
<keyword evidence="8 12" id="KW-0862">Zinc</keyword>
<dbReference type="InterPro" id="IPR006295">
    <property type="entry name" value="DNA_primase_DnaG"/>
</dbReference>
<dbReference type="AlphaFoldDB" id="U7DB99"/>
<dbReference type="SMART" id="SM00493">
    <property type="entry name" value="TOPRIM"/>
    <property type="match status" value="1"/>
</dbReference>
<dbReference type="RefSeq" id="WP_022636132.1">
    <property type="nucleotide sequence ID" value="NZ_ASJR01000004.1"/>
</dbReference>
<evidence type="ECO:0000256" key="12">
    <source>
        <dbReference type="HAMAP-Rule" id="MF_00974"/>
    </source>
</evidence>
<accession>U7DB99</accession>
<evidence type="ECO:0000256" key="7">
    <source>
        <dbReference type="ARBA" id="ARBA00022771"/>
    </source>
</evidence>
<dbReference type="Pfam" id="PF13155">
    <property type="entry name" value="Toprim_2"/>
    <property type="match status" value="1"/>
</dbReference>
<sequence>MDSSRFHEVKEQIRGSIDIVSFIERYIPLRRAGENYKGLCPFHNEKSPSFVVSPHKEIYHCFGCGAGGDLFAFIMDIEGCSFREALEIAANEAGIDLQKHEIPGRRRGDSPNYASTVPKDFLYRANSYGAHYFYANIRKSERAISFFKHRGLSAEIVREFKLGYAPDHWSDFSQVAQEDGYSRKVLIAAGLSLSPARGSSIYDRFRHRIMFPIFDVSGRVIAFGGRALEDDQQPKYVNSPETEIYRKNKTLYGLNFARPFIRDSQEILIVEGYMDMISLYARGVCNVVATCGTALTVEQGRILRRFAPRVYLIFDGDSAGIAAAKRAIETLISLELDLRIAVLPQGEDPDTLIQEKGKEGFLYFVHKSQEALGFYMEFLKKSLDTTTPQGRSQAVEHCISLISRVDNQILASEYAREVAFMFSVDESLVISRLTGKKQSGNIRRVSSEDVFQHNEGEGFETTEEGSLLHFLVQYPEYVERYAYRIQENLFIDPTHKEVFSCILKHGKELNKNVGAVEKESLRKLLSYLFMKEIAVQQDHDEWIEYKLSRLENSLVARRKNRLVEEIARARDADTKQALLAELNSLTVRKSSEEDIRGEQ</sequence>
<dbReference type="GO" id="GO:0008270">
    <property type="term" value="F:zinc ion binding"/>
    <property type="evidence" value="ECO:0007669"/>
    <property type="project" value="UniProtKB-UniRule"/>
</dbReference>
<dbReference type="InterPro" id="IPR019475">
    <property type="entry name" value="DNA_primase_DnaB-bd"/>
</dbReference>
<organism evidence="16 17">
    <name type="scientific">Chitinivibrio alkaliphilus ACht1</name>
    <dbReference type="NCBI Taxonomy" id="1313304"/>
    <lineage>
        <taxon>Bacteria</taxon>
        <taxon>Pseudomonadati</taxon>
        <taxon>Fibrobacterota</taxon>
        <taxon>Chitinivibrionia</taxon>
        <taxon>Chitinivibrionales</taxon>
        <taxon>Chitinivibrionaceae</taxon>
        <taxon>Chitinivibrio</taxon>
    </lineage>
</organism>
<dbReference type="PROSITE" id="PS50880">
    <property type="entry name" value="TOPRIM"/>
    <property type="match status" value="1"/>
</dbReference>
<evidence type="ECO:0000256" key="4">
    <source>
        <dbReference type="ARBA" id="ARBA00022695"/>
    </source>
</evidence>
<dbReference type="InterPro" id="IPR013264">
    <property type="entry name" value="DNAG_N"/>
</dbReference>
<evidence type="ECO:0000256" key="11">
    <source>
        <dbReference type="ARBA" id="ARBA00023163"/>
    </source>
</evidence>
<evidence type="ECO:0000256" key="1">
    <source>
        <dbReference type="ARBA" id="ARBA00022478"/>
    </source>
</evidence>
<evidence type="ECO:0000256" key="14">
    <source>
        <dbReference type="PIRSR" id="PIRSR002811-1"/>
    </source>
</evidence>
<dbReference type="NCBIfam" id="TIGR01391">
    <property type="entry name" value="dnaG"/>
    <property type="match status" value="1"/>
</dbReference>
<dbReference type="HAMAP" id="MF_00974">
    <property type="entry name" value="DNA_primase_DnaG"/>
    <property type="match status" value="1"/>
</dbReference>
<gene>
    <name evidence="12" type="primary">dnaG</name>
    <name evidence="16" type="ORF">CALK_0605</name>
</gene>
<evidence type="ECO:0000256" key="10">
    <source>
        <dbReference type="ARBA" id="ARBA00023125"/>
    </source>
</evidence>
<dbReference type="SUPFAM" id="SSF56731">
    <property type="entry name" value="DNA primase core"/>
    <property type="match status" value="1"/>
</dbReference>
<dbReference type="Pfam" id="PF08275">
    <property type="entry name" value="DNAG_N"/>
    <property type="match status" value="1"/>
</dbReference>
<dbReference type="eggNOG" id="COG0358">
    <property type="taxonomic scope" value="Bacteria"/>
</dbReference>
<keyword evidence="6 12" id="KW-0479">Metal-binding</keyword>
<evidence type="ECO:0000256" key="9">
    <source>
        <dbReference type="ARBA" id="ARBA00022842"/>
    </source>
</evidence>
<evidence type="ECO:0000256" key="13">
    <source>
        <dbReference type="PIRNR" id="PIRNR002811"/>
    </source>
</evidence>
<dbReference type="FunFam" id="3.40.1360.10:FF:000002">
    <property type="entry name" value="DNA primase"/>
    <property type="match status" value="1"/>
</dbReference>
<dbReference type="Proteomes" id="UP000017148">
    <property type="component" value="Unassembled WGS sequence"/>
</dbReference>
<evidence type="ECO:0000256" key="3">
    <source>
        <dbReference type="ARBA" id="ARBA00022679"/>
    </source>
</evidence>
<comment type="domain">
    <text evidence="12">Contains an N-terminal zinc-binding domain, a central core domain that contains the primase activity, and a C-terminal DnaB-binding domain.</text>
</comment>
<dbReference type="InterPro" id="IPR002694">
    <property type="entry name" value="Znf_CHC2"/>
</dbReference>
<evidence type="ECO:0000313" key="16">
    <source>
        <dbReference type="EMBL" id="ERP38833.1"/>
    </source>
</evidence>
<dbReference type="GO" id="GO:0000428">
    <property type="term" value="C:DNA-directed RNA polymerase complex"/>
    <property type="evidence" value="ECO:0007669"/>
    <property type="project" value="UniProtKB-KW"/>
</dbReference>
<dbReference type="Gene3D" id="3.40.1360.10">
    <property type="match status" value="1"/>
</dbReference>
<dbReference type="Pfam" id="PF01807">
    <property type="entry name" value="Zn_ribbon_DnaG"/>
    <property type="match status" value="1"/>
</dbReference>
<keyword evidence="5 12" id="KW-0235">DNA replication</keyword>
<comment type="subunit">
    <text evidence="12">Monomer. Interacts with DnaB.</text>
</comment>
<dbReference type="SMART" id="SM00400">
    <property type="entry name" value="ZnF_CHCC"/>
    <property type="match status" value="1"/>
</dbReference>
<keyword evidence="4 12" id="KW-0548">Nucleotidyltransferase</keyword>
<dbReference type="STRING" id="1313304.CALK_0605"/>
<comment type="catalytic activity">
    <reaction evidence="12">
        <text>ssDNA + n NTP = ssDNA/pppN(pN)n-1 hybrid + (n-1) diphosphate.</text>
        <dbReference type="EC" id="2.7.7.101"/>
    </reaction>
</comment>
<dbReference type="PANTHER" id="PTHR30313">
    <property type="entry name" value="DNA PRIMASE"/>
    <property type="match status" value="1"/>
</dbReference>
<name>U7DB99_9BACT</name>
<dbReference type="SUPFAM" id="SSF57783">
    <property type="entry name" value="Zinc beta-ribbon"/>
    <property type="match status" value="1"/>
</dbReference>
<keyword evidence="10 12" id="KW-0238">DNA-binding</keyword>
<dbReference type="EC" id="2.7.7.101" evidence="12"/>
<dbReference type="OrthoDB" id="9803773at2"/>
<keyword evidence="11 12" id="KW-0804">Transcription</keyword>
<keyword evidence="9" id="KW-0460">Magnesium</keyword>
<dbReference type="InterPro" id="IPR050219">
    <property type="entry name" value="DnaG_primase"/>
</dbReference>
<keyword evidence="17" id="KW-1185">Reference proteome</keyword>